<dbReference type="PANTHER" id="PTHR31400">
    <property type="entry name" value="GUANYLYL CYCLASE DOMAIN CONTAINING PROTEIN 1 GUCD1"/>
    <property type="match status" value="1"/>
</dbReference>
<keyword evidence="3" id="KW-1185">Reference proteome</keyword>
<dbReference type="VEuPathDB" id="ToxoDB:CSUI_010799"/>
<protein>
    <submittedName>
        <fullName evidence="2">Guanylylate cyclase</fullName>
    </submittedName>
</protein>
<feature type="region of interest" description="Disordered" evidence="1">
    <location>
        <begin position="395"/>
        <end position="427"/>
    </location>
</feature>
<comment type="caution">
    <text evidence="2">The sequence shown here is derived from an EMBL/GenBank/DDBJ whole genome shotgun (WGS) entry which is preliminary data.</text>
</comment>
<evidence type="ECO:0000313" key="2">
    <source>
        <dbReference type="EMBL" id="PHJ15390.1"/>
    </source>
</evidence>
<dbReference type="AlphaFoldDB" id="A0A2C6JW03"/>
<name>A0A2C6JW03_9APIC</name>
<evidence type="ECO:0000313" key="3">
    <source>
        <dbReference type="Proteomes" id="UP000221165"/>
    </source>
</evidence>
<dbReference type="OrthoDB" id="206796at2759"/>
<dbReference type="Pfam" id="PF09778">
    <property type="entry name" value="Guanylate_cyc_2"/>
    <property type="match status" value="1"/>
</dbReference>
<gene>
    <name evidence="2" type="ORF">CSUI_010799</name>
</gene>
<accession>A0A2C6JW03</accession>
<organism evidence="2 3">
    <name type="scientific">Cystoisospora suis</name>
    <dbReference type="NCBI Taxonomy" id="483139"/>
    <lineage>
        <taxon>Eukaryota</taxon>
        <taxon>Sar</taxon>
        <taxon>Alveolata</taxon>
        <taxon>Apicomplexa</taxon>
        <taxon>Conoidasida</taxon>
        <taxon>Coccidia</taxon>
        <taxon>Eucoccidiorida</taxon>
        <taxon>Eimeriorina</taxon>
        <taxon>Sarcocystidae</taxon>
        <taxon>Cystoisospora</taxon>
    </lineage>
</organism>
<dbReference type="InterPro" id="IPR018616">
    <property type="entry name" value="GUCD1"/>
</dbReference>
<proteinExistence type="predicted"/>
<dbReference type="PANTHER" id="PTHR31400:SF1">
    <property type="entry name" value="PROTEIN GUCD1"/>
    <property type="match status" value="1"/>
</dbReference>
<sequence>MEEDLSYPPSEGSWLEVRWLGQRNEKDCGLACVRMILEKVRQQCETSHHFEGTPCEGEHALQSEQLIAASHNTSKDKQTPSELCRKTSLTRHLSSSKAAVGNCYPAPLSVDTGEALLLRSSRDTDVADAVSGSGKSSPRLSMSLFPWWVRREVVQGRRASINGEGPEEGPRLPRHRDVSPSTRRKEVVALWERLAEEGAWTVDLLLLLVQLGFGARCFLATVYAGFNSTHLARPFYQDLGHDEQQRVLRQFSRVRQEGGVVLNRTVTNEELRSFLCEEGLVICLIHKTILDAYRDTLASEKVTARFTDVSRAKERAKQAAEAAARSEYEGHFILLIGAQRSTHPTGGPSIDKSLLTGNPSASALSAAYYETGGPCSSSVPLWDAEQFTTTGYRPPSLAISEGPSRPGTSLGALEQNKHHGSTVGQTPRHAVCGMNVRHKDNGPPTTPAKETDAADLQWEYLFLDPGSEGLGVIDERALDICRRAEGTDEDLLFFFVGRGAARARSWQGRGTR</sequence>
<reference evidence="2 3" key="1">
    <citation type="journal article" date="2017" name="Int. J. Parasitol.">
        <title>The genome of the protozoan parasite Cystoisospora suis and a reverse vaccinology approach to identify vaccine candidates.</title>
        <authorList>
            <person name="Palmieri N."/>
            <person name="Shrestha A."/>
            <person name="Ruttkowski B."/>
            <person name="Beck T."/>
            <person name="Vogl C."/>
            <person name="Tomley F."/>
            <person name="Blake D.P."/>
            <person name="Joachim A."/>
        </authorList>
    </citation>
    <scope>NUCLEOTIDE SEQUENCE [LARGE SCALE GENOMIC DNA]</scope>
    <source>
        <strain evidence="2 3">Wien I</strain>
    </source>
</reference>
<evidence type="ECO:0000256" key="1">
    <source>
        <dbReference type="SAM" id="MobiDB-lite"/>
    </source>
</evidence>
<dbReference type="Proteomes" id="UP000221165">
    <property type="component" value="Unassembled WGS sequence"/>
</dbReference>
<feature type="region of interest" description="Disordered" evidence="1">
    <location>
        <begin position="160"/>
        <end position="179"/>
    </location>
</feature>
<dbReference type="GeneID" id="94434111"/>
<feature type="compositionally biased region" description="Basic and acidic residues" evidence="1">
    <location>
        <begin position="168"/>
        <end position="179"/>
    </location>
</feature>
<dbReference type="EMBL" id="MIGC01008342">
    <property type="protein sequence ID" value="PHJ15390.1"/>
    <property type="molecule type" value="Genomic_DNA"/>
</dbReference>
<dbReference type="RefSeq" id="XP_067917124.1">
    <property type="nucleotide sequence ID" value="XM_068070900.1"/>
</dbReference>